<gene>
    <name evidence="2" type="ORF">C7T94_02570</name>
</gene>
<keyword evidence="1" id="KW-0472">Membrane</keyword>
<reference evidence="2 3" key="1">
    <citation type="submission" date="2018-03" db="EMBL/GenBank/DDBJ databases">
        <authorList>
            <person name="Keele B.F."/>
        </authorList>
    </citation>
    <scope>NUCLEOTIDE SEQUENCE [LARGE SCALE GENOMIC DNA]</scope>
    <source>
        <strain evidence="2 3">YL28-9</strain>
    </source>
</reference>
<accession>A0A2T3HRF1</accession>
<feature type="transmembrane region" description="Helical" evidence="1">
    <location>
        <begin position="12"/>
        <end position="32"/>
    </location>
</feature>
<evidence type="ECO:0000313" key="3">
    <source>
        <dbReference type="Proteomes" id="UP000240912"/>
    </source>
</evidence>
<evidence type="ECO:0000313" key="2">
    <source>
        <dbReference type="EMBL" id="PST85018.1"/>
    </source>
</evidence>
<sequence length="155" mass="17067">MKTQGPAARGKLKILQVIHTSFCAAVLLFAIVALSAQRQTYFSINMAEGGQFFLVFPVLVLVTLFAGMRLFTFMLKDVELLPSAERLTRYMGAFLVQMALFEAAGLANTVLFLKTGNYLFLAFAGVALLAMLSVRPTRTRIANLLKLQPTDTDLL</sequence>
<keyword evidence="1" id="KW-0812">Transmembrane</keyword>
<dbReference type="RefSeq" id="WP_107213344.1">
    <property type="nucleotide sequence ID" value="NZ_KZ686268.1"/>
</dbReference>
<dbReference type="EMBL" id="PYLS01000001">
    <property type="protein sequence ID" value="PST85018.1"/>
    <property type="molecule type" value="Genomic_DNA"/>
</dbReference>
<organism evidence="2 3">
    <name type="scientific">Pedobacter yulinensis</name>
    <dbReference type="NCBI Taxonomy" id="2126353"/>
    <lineage>
        <taxon>Bacteria</taxon>
        <taxon>Pseudomonadati</taxon>
        <taxon>Bacteroidota</taxon>
        <taxon>Sphingobacteriia</taxon>
        <taxon>Sphingobacteriales</taxon>
        <taxon>Sphingobacteriaceae</taxon>
        <taxon>Pedobacter</taxon>
    </lineage>
</organism>
<name>A0A2T3HRF1_9SPHI</name>
<feature type="transmembrane region" description="Helical" evidence="1">
    <location>
        <begin position="52"/>
        <end position="71"/>
    </location>
</feature>
<proteinExistence type="predicted"/>
<dbReference type="AlphaFoldDB" id="A0A2T3HRF1"/>
<evidence type="ECO:0000256" key="1">
    <source>
        <dbReference type="SAM" id="Phobius"/>
    </source>
</evidence>
<feature type="transmembrane region" description="Helical" evidence="1">
    <location>
        <begin position="118"/>
        <end position="134"/>
    </location>
</feature>
<dbReference type="OrthoDB" id="9834835at2"/>
<protein>
    <submittedName>
        <fullName evidence="2">Uncharacterized protein</fullName>
    </submittedName>
</protein>
<comment type="caution">
    <text evidence="2">The sequence shown here is derived from an EMBL/GenBank/DDBJ whole genome shotgun (WGS) entry which is preliminary data.</text>
</comment>
<keyword evidence="3" id="KW-1185">Reference proteome</keyword>
<feature type="transmembrane region" description="Helical" evidence="1">
    <location>
        <begin position="92"/>
        <end position="112"/>
    </location>
</feature>
<keyword evidence="1" id="KW-1133">Transmembrane helix</keyword>
<dbReference type="Proteomes" id="UP000240912">
    <property type="component" value="Unassembled WGS sequence"/>
</dbReference>